<dbReference type="PANTHER" id="PTHR30399">
    <property type="entry name" value="UNCHARACTERIZED PROTEIN YGJP"/>
    <property type="match status" value="1"/>
</dbReference>
<dbReference type="RefSeq" id="WP_136944270.1">
    <property type="nucleotide sequence ID" value="NZ_SWKR01000002.1"/>
</dbReference>
<dbReference type="PANTHER" id="PTHR30399:SF1">
    <property type="entry name" value="UTP PYROPHOSPHATASE"/>
    <property type="match status" value="1"/>
</dbReference>
<dbReference type="Pfam" id="PF01863">
    <property type="entry name" value="YgjP-like"/>
    <property type="match status" value="1"/>
</dbReference>
<evidence type="ECO:0000313" key="2">
    <source>
        <dbReference type="EMBL" id="TKD52341.1"/>
    </source>
</evidence>
<organism evidence="2 3">
    <name type="scientific">Sphingomonas baiyangensis</name>
    <dbReference type="NCBI Taxonomy" id="2572576"/>
    <lineage>
        <taxon>Bacteria</taxon>
        <taxon>Pseudomonadati</taxon>
        <taxon>Pseudomonadota</taxon>
        <taxon>Alphaproteobacteria</taxon>
        <taxon>Sphingomonadales</taxon>
        <taxon>Sphingomonadaceae</taxon>
        <taxon>Sphingomonas</taxon>
    </lineage>
</organism>
<dbReference type="CDD" id="cd07344">
    <property type="entry name" value="M48_yhfN_like"/>
    <property type="match status" value="1"/>
</dbReference>
<evidence type="ECO:0000259" key="1">
    <source>
        <dbReference type="Pfam" id="PF01863"/>
    </source>
</evidence>
<dbReference type="Proteomes" id="UP000309138">
    <property type="component" value="Unassembled WGS sequence"/>
</dbReference>
<sequence>MRLSVDPASGEVRLTLPPRVRVERGLAWAREKQGWIAAQRATLPAAIPFVPGTKLPVDDRDVVIEWAPDHPRAPARIGDRLCCGGPAERLPARIEAWLKREARAVLEADTQAAALRAGVTVSSVGIGDPRSRWGSCAASGAIRYSWRLLLAPRFVRQATVAHEVAHRLHMHHGPAFHAAVAEILGSDPAPAMAWLRRHGAGLHWFGKSPG</sequence>
<protein>
    <submittedName>
        <fullName evidence="2">M48 family metallopeptidase</fullName>
    </submittedName>
</protein>
<evidence type="ECO:0000313" key="3">
    <source>
        <dbReference type="Proteomes" id="UP000309138"/>
    </source>
</evidence>
<dbReference type="EMBL" id="SWKR01000002">
    <property type="protein sequence ID" value="TKD52341.1"/>
    <property type="molecule type" value="Genomic_DNA"/>
</dbReference>
<proteinExistence type="predicted"/>
<dbReference type="OrthoDB" id="9795402at2"/>
<name>A0A4U1L5U1_9SPHN</name>
<gene>
    <name evidence="2" type="ORF">FBR43_15055</name>
</gene>
<dbReference type="Gene3D" id="3.30.2010.10">
    <property type="entry name" value="Metalloproteases ('zincins'), catalytic domain"/>
    <property type="match status" value="1"/>
</dbReference>
<dbReference type="InterPro" id="IPR053136">
    <property type="entry name" value="UTP_pyrophosphatase-like"/>
</dbReference>
<dbReference type="AlphaFoldDB" id="A0A4U1L5U1"/>
<feature type="domain" description="YgjP-like metallopeptidase" evidence="1">
    <location>
        <begin position="2"/>
        <end position="197"/>
    </location>
</feature>
<reference evidence="2 3" key="1">
    <citation type="submission" date="2019-04" db="EMBL/GenBank/DDBJ databases">
        <authorList>
            <person name="Yang Y."/>
            <person name="Wei D."/>
        </authorList>
    </citation>
    <scope>NUCLEOTIDE SEQUENCE [LARGE SCALE GENOMIC DNA]</scope>
    <source>
        <strain evidence="2 3">L-1-4w-11</strain>
    </source>
</reference>
<accession>A0A4U1L5U1</accession>
<dbReference type="InterPro" id="IPR002725">
    <property type="entry name" value="YgjP-like_metallopeptidase"/>
</dbReference>
<comment type="caution">
    <text evidence="2">The sequence shown here is derived from an EMBL/GenBank/DDBJ whole genome shotgun (WGS) entry which is preliminary data.</text>
</comment>
<keyword evidence="3" id="KW-1185">Reference proteome</keyword>